<dbReference type="STRING" id="62062.ENSHHUP00000006492"/>
<proteinExistence type="predicted"/>
<reference evidence="3" key="1">
    <citation type="submission" date="2018-06" db="EMBL/GenBank/DDBJ databases">
        <title>Genome assembly of Danube salmon.</title>
        <authorList>
            <person name="Macqueen D.J."/>
            <person name="Gundappa M.K."/>
        </authorList>
    </citation>
    <scope>NUCLEOTIDE SEQUENCE [LARGE SCALE GENOMIC DNA]</scope>
</reference>
<sequence>MKVRWNACYALGNAFRNPALPLDSASWSGDAFSALCCVVTSCQNFKVRIKSAAALSVPACRHCYGNAERFGCVWRSLAVALEHSEETQDFLEYRYCFSLRHTLTHTLTHLLRLSQSQDMPALGMSLVTEEGRGFKEHLVKYLRGEGGMEGGRGGGGGTEVGGETEGGRGETEGERERKGEERVRTLGETLERLRGLCVDGEGEGDEGRDGGEERSALVVVAFLEDVLRSCEELKVSPSD</sequence>
<reference evidence="2" key="2">
    <citation type="submission" date="2025-08" db="UniProtKB">
        <authorList>
            <consortium name="Ensembl"/>
        </authorList>
    </citation>
    <scope>IDENTIFICATION</scope>
</reference>
<evidence type="ECO:0008006" key="4">
    <source>
        <dbReference type="Google" id="ProtNLM"/>
    </source>
</evidence>
<protein>
    <recommendedName>
        <fullName evidence="4">HEAT repeat-containing protein 6</fullName>
    </recommendedName>
</protein>
<dbReference type="PANTHER" id="PTHR13366">
    <property type="entry name" value="MALARIA ANTIGEN-RELATED"/>
    <property type="match status" value="1"/>
</dbReference>
<dbReference type="Ensembl" id="ENSHHUT00000006688.1">
    <property type="protein sequence ID" value="ENSHHUP00000006492.1"/>
    <property type="gene ID" value="ENSHHUG00000004003.1"/>
</dbReference>
<dbReference type="PANTHER" id="PTHR13366:SF0">
    <property type="entry name" value="HEAT REPEAT-CONTAINING PROTEIN 6"/>
    <property type="match status" value="1"/>
</dbReference>
<name>A0A4W5JS64_9TELE</name>
<feature type="compositionally biased region" description="Basic and acidic residues" evidence="1">
    <location>
        <begin position="165"/>
        <end position="185"/>
    </location>
</feature>
<dbReference type="InterPro" id="IPR052107">
    <property type="entry name" value="HEAT6"/>
</dbReference>
<feature type="region of interest" description="Disordered" evidence="1">
    <location>
        <begin position="145"/>
        <end position="185"/>
    </location>
</feature>
<dbReference type="AlphaFoldDB" id="A0A4W5JS64"/>
<dbReference type="GeneTree" id="ENSGT00390000016675"/>
<organism evidence="2 3">
    <name type="scientific">Hucho hucho</name>
    <name type="common">huchen</name>
    <dbReference type="NCBI Taxonomy" id="62062"/>
    <lineage>
        <taxon>Eukaryota</taxon>
        <taxon>Metazoa</taxon>
        <taxon>Chordata</taxon>
        <taxon>Craniata</taxon>
        <taxon>Vertebrata</taxon>
        <taxon>Euteleostomi</taxon>
        <taxon>Actinopterygii</taxon>
        <taxon>Neopterygii</taxon>
        <taxon>Teleostei</taxon>
        <taxon>Protacanthopterygii</taxon>
        <taxon>Salmoniformes</taxon>
        <taxon>Salmonidae</taxon>
        <taxon>Salmoninae</taxon>
        <taxon>Hucho</taxon>
    </lineage>
</organism>
<evidence type="ECO:0000313" key="2">
    <source>
        <dbReference type="Ensembl" id="ENSHHUP00000006492.1"/>
    </source>
</evidence>
<keyword evidence="3" id="KW-1185">Reference proteome</keyword>
<accession>A0A4W5JS64</accession>
<reference evidence="2" key="3">
    <citation type="submission" date="2025-09" db="UniProtKB">
        <authorList>
            <consortium name="Ensembl"/>
        </authorList>
    </citation>
    <scope>IDENTIFICATION</scope>
</reference>
<feature type="region of interest" description="Disordered" evidence="1">
    <location>
        <begin position="194"/>
        <end position="213"/>
    </location>
</feature>
<dbReference type="Proteomes" id="UP000314982">
    <property type="component" value="Unassembled WGS sequence"/>
</dbReference>
<evidence type="ECO:0000313" key="3">
    <source>
        <dbReference type="Proteomes" id="UP000314982"/>
    </source>
</evidence>
<evidence type="ECO:0000256" key="1">
    <source>
        <dbReference type="SAM" id="MobiDB-lite"/>
    </source>
</evidence>
<feature type="compositionally biased region" description="Gly residues" evidence="1">
    <location>
        <begin position="145"/>
        <end position="164"/>
    </location>
</feature>